<evidence type="ECO:0000313" key="2">
    <source>
        <dbReference type="EMBL" id="KPV75177.1"/>
    </source>
</evidence>
<dbReference type="RefSeq" id="XP_018271226.1">
    <property type="nucleotide sequence ID" value="XM_018418949.1"/>
</dbReference>
<protein>
    <submittedName>
        <fullName evidence="2">Uncharacterized protein</fullName>
    </submittedName>
</protein>
<feature type="compositionally biased region" description="Basic residues" evidence="1">
    <location>
        <begin position="43"/>
        <end position="54"/>
    </location>
</feature>
<feature type="compositionally biased region" description="Basic and acidic residues" evidence="1">
    <location>
        <begin position="141"/>
        <end position="153"/>
    </location>
</feature>
<dbReference type="GeneID" id="28979396"/>
<proteinExistence type="predicted"/>
<dbReference type="Proteomes" id="UP000053890">
    <property type="component" value="Unassembled WGS sequence"/>
</dbReference>
<feature type="region of interest" description="Disordered" evidence="1">
    <location>
        <begin position="114"/>
        <end position="171"/>
    </location>
</feature>
<dbReference type="EMBL" id="KQ474078">
    <property type="protein sequence ID" value="KPV75177.1"/>
    <property type="molecule type" value="Genomic_DNA"/>
</dbReference>
<feature type="compositionally biased region" description="Polar residues" evidence="1">
    <location>
        <begin position="27"/>
        <end position="39"/>
    </location>
</feature>
<feature type="non-terminal residue" evidence="2">
    <location>
        <position position="1"/>
    </location>
</feature>
<feature type="region of interest" description="Disordered" evidence="1">
    <location>
        <begin position="20"/>
        <end position="60"/>
    </location>
</feature>
<keyword evidence="3" id="KW-1185">Reference proteome</keyword>
<gene>
    <name evidence="2" type="ORF">RHOBADRAFT_66350</name>
</gene>
<feature type="compositionally biased region" description="Low complexity" evidence="1">
    <location>
        <begin position="121"/>
        <end position="135"/>
    </location>
</feature>
<sequence>PPSSTAPGALSLLLQLLSRPPHLDPTCTLSSQPRPAQNEQQHHHQPSRSQHRASRLRERPLQPDHAAVGASLGPTRDPCFAGCVDHARRRRHHAADEFQGPGQRLQQEVCRQDLRQGTRGGSRAVAAGGSRQGAGCHRRRDCQGAKRLSERASRRSRRSRLCPIQSSSVQL</sequence>
<evidence type="ECO:0000313" key="3">
    <source>
        <dbReference type="Proteomes" id="UP000053890"/>
    </source>
</evidence>
<organism evidence="2 3">
    <name type="scientific">Rhodotorula graminis (strain WP1)</name>
    <dbReference type="NCBI Taxonomy" id="578459"/>
    <lineage>
        <taxon>Eukaryota</taxon>
        <taxon>Fungi</taxon>
        <taxon>Dikarya</taxon>
        <taxon>Basidiomycota</taxon>
        <taxon>Pucciniomycotina</taxon>
        <taxon>Microbotryomycetes</taxon>
        <taxon>Sporidiobolales</taxon>
        <taxon>Sporidiobolaceae</taxon>
        <taxon>Rhodotorula</taxon>
    </lineage>
</organism>
<dbReference type="AlphaFoldDB" id="A0A194S3K9"/>
<reference evidence="2 3" key="1">
    <citation type="journal article" date="2015" name="Front. Microbiol.">
        <title>Genome sequence of the plant growth promoting endophytic yeast Rhodotorula graminis WP1.</title>
        <authorList>
            <person name="Firrincieli A."/>
            <person name="Otillar R."/>
            <person name="Salamov A."/>
            <person name="Schmutz J."/>
            <person name="Khan Z."/>
            <person name="Redman R.S."/>
            <person name="Fleck N.D."/>
            <person name="Lindquist E."/>
            <person name="Grigoriev I.V."/>
            <person name="Doty S.L."/>
        </authorList>
    </citation>
    <scope>NUCLEOTIDE SEQUENCE [LARGE SCALE GENOMIC DNA]</scope>
    <source>
        <strain evidence="2 3">WP1</strain>
    </source>
</reference>
<accession>A0A194S3K9</accession>
<evidence type="ECO:0000256" key="1">
    <source>
        <dbReference type="SAM" id="MobiDB-lite"/>
    </source>
</evidence>
<feature type="non-terminal residue" evidence="2">
    <location>
        <position position="171"/>
    </location>
</feature>
<name>A0A194S3K9_RHOGW</name>